<reference evidence="18 19" key="1">
    <citation type="submission" date="2024-07" db="EMBL/GenBank/DDBJ databases">
        <title>Chromosome-level genome assembly of the water stick insect Ranatra chinensis (Heteroptera: Nepidae).</title>
        <authorList>
            <person name="Liu X."/>
        </authorList>
    </citation>
    <scope>NUCLEOTIDE SEQUENCE [LARGE SCALE GENOMIC DNA]</scope>
    <source>
        <strain evidence="18">Cailab_2021Rc</strain>
        <tissue evidence="18">Muscle</tissue>
    </source>
</reference>
<keyword evidence="19" id="KW-1185">Reference proteome</keyword>
<comment type="caution">
    <text evidence="18">The sequence shown here is derived from an EMBL/GenBank/DDBJ whole genome shotgun (WGS) entry which is preliminary data.</text>
</comment>
<dbReference type="PANTHER" id="PTHR12888:SF0">
    <property type="entry name" value="PEROXISOME ASSEMBLY PROTEIN 12"/>
    <property type="match status" value="1"/>
</dbReference>
<dbReference type="EMBL" id="JBFDAA010000014">
    <property type="protein sequence ID" value="KAL1122125.1"/>
    <property type="molecule type" value="Genomic_DNA"/>
</dbReference>
<keyword evidence="8 16" id="KW-0863">Zinc-finger</keyword>
<dbReference type="Pfam" id="PF13639">
    <property type="entry name" value="zf-RING_2"/>
    <property type="match status" value="1"/>
</dbReference>
<dbReference type="SUPFAM" id="SSF57850">
    <property type="entry name" value="RING/U-box"/>
    <property type="match status" value="1"/>
</dbReference>
<evidence type="ECO:0000256" key="13">
    <source>
        <dbReference type="ARBA" id="ARBA00023140"/>
    </source>
</evidence>
<keyword evidence="5" id="KW-0813">Transport</keyword>
<comment type="similarity">
    <text evidence="3 15">Belongs to the pex2/pex10/pex12 family.</text>
</comment>
<protein>
    <recommendedName>
        <fullName evidence="4 15">Peroxisome assembly protein 12</fullName>
    </recommendedName>
    <alternativeName>
        <fullName evidence="14 15">Peroxin-12</fullName>
    </alternativeName>
</protein>
<organism evidence="18 19">
    <name type="scientific">Ranatra chinensis</name>
    <dbReference type="NCBI Taxonomy" id="642074"/>
    <lineage>
        <taxon>Eukaryota</taxon>
        <taxon>Metazoa</taxon>
        <taxon>Ecdysozoa</taxon>
        <taxon>Arthropoda</taxon>
        <taxon>Hexapoda</taxon>
        <taxon>Insecta</taxon>
        <taxon>Pterygota</taxon>
        <taxon>Neoptera</taxon>
        <taxon>Paraneoptera</taxon>
        <taxon>Hemiptera</taxon>
        <taxon>Heteroptera</taxon>
        <taxon>Panheteroptera</taxon>
        <taxon>Nepomorpha</taxon>
        <taxon>Nepidae</taxon>
        <taxon>Ranatrinae</taxon>
        <taxon>Ranatra</taxon>
    </lineage>
</organism>
<evidence type="ECO:0000256" key="12">
    <source>
        <dbReference type="ARBA" id="ARBA00023136"/>
    </source>
</evidence>
<proteinExistence type="inferred from homology"/>
<dbReference type="PANTHER" id="PTHR12888">
    <property type="entry name" value="PEROXISOME ASSEMBLY PROTEIN 12 PEROXIN-12"/>
    <property type="match status" value="1"/>
</dbReference>
<evidence type="ECO:0000256" key="16">
    <source>
        <dbReference type="PROSITE-ProRule" id="PRU00175"/>
    </source>
</evidence>
<evidence type="ECO:0000256" key="11">
    <source>
        <dbReference type="ARBA" id="ARBA00022989"/>
    </source>
</evidence>
<evidence type="ECO:0000256" key="7">
    <source>
        <dbReference type="ARBA" id="ARBA00022723"/>
    </source>
</evidence>
<dbReference type="Pfam" id="PF04757">
    <property type="entry name" value="Pex2_Pex12"/>
    <property type="match status" value="1"/>
</dbReference>
<dbReference type="CDD" id="cd16451">
    <property type="entry name" value="mRING_PEX12"/>
    <property type="match status" value="1"/>
</dbReference>
<dbReference type="Proteomes" id="UP001558652">
    <property type="component" value="Unassembled WGS sequence"/>
</dbReference>
<evidence type="ECO:0000256" key="2">
    <source>
        <dbReference type="ARBA" id="ARBA00004906"/>
    </source>
</evidence>
<evidence type="ECO:0000259" key="17">
    <source>
        <dbReference type="PROSITE" id="PS50089"/>
    </source>
</evidence>
<evidence type="ECO:0000256" key="15">
    <source>
        <dbReference type="PIRNR" id="PIRNR038074"/>
    </source>
</evidence>
<keyword evidence="7" id="KW-0479">Metal-binding</keyword>
<comment type="pathway">
    <text evidence="2">Protein modification; protein ubiquitination.</text>
</comment>
<evidence type="ECO:0000256" key="8">
    <source>
        <dbReference type="ARBA" id="ARBA00022771"/>
    </source>
</evidence>
<name>A0ABD0Y3Y4_9HEMI</name>
<evidence type="ECO:0000256" key="14">
    <source>
        <dbReference type="ARBA" id="ARBA00029692"/>
    </source>
</evidence>
<evidence type="ECO:0000256" key="9">
    <source>
        <dbReference type="ARBA" id="ARBA00022833"/>
    </source>
</evidence>
<comment type="subcellular location">
    <subcellularLocation>
        <location evidence="1">Peroxisome membrane</location>
        <topology evidence="1">Multi-pass membrane protein</topology>
    </subcellularLocation>
</comment>
<dbReference type="GO" id="GO:0008270">
    <property type="term" value="F:zinc ion binding"/>
    <property type="evidence" value="ECO:0007669"/>
    <property type="project" value="UniProtKB-KW"/>
</dbReference>
<dbReference type="InterPro" id="IPR001841">
    <property type="entry name" value="Znf_RING"/>
</dbReference>
<dbReference type="InterPro" id="IPR013083">
    <property type="entry name" value="Znf_RING/FYVE/PHD"/>
</dbReference>
<sequence>MAENAAHISTIPQAKPTIFEVVAQESLLATLKPSLRILCEAVVGTNPERYRKFLAFYDELYLLFDCFLQHHYLKTSQASFSEAFYGLKRISNKGDGPGLSTRERYLSLALLVGFPYLRHKLQELTNNIQTKTYATHLTAVTRCLQYFVKGVKTLNLSFECLKLYYYLRYLSGHYSSHSPLLALAGVQLVYQKHDPSKITWKDLFNFVRGRNQNITLHSFPIFVNLLMKSLEMIAFFIQFLKWWHTDELRTKLNIYPIPKPPTVCKAPLDKCPLCLKQRKIEVALQTSGYVFCYNCIKHWLESNKRCPITNTPSSVHDLIRLYPTEDEC</sequence>
<evidence type="ECO:0000256" key="4">
    <source>
        <dbReference type="ARBA" id="ARBA00018980"/>
    </source>
</evidence>
<keyword evidence="10" id="KW-0653">Protein transport</keyword>
<dbReference type="Gene3D" id="3.30.40.10">
    <property type="entry name" value="Zinc/RING finger domain, C3HC4 (zinc finger)"/>
    <property type="match status" value="1"/>
</dbReference>
<comment type="function">
    <text evidence="15">Component of a retrotranslocation channel required for peroxisome organization by mediating export of the PEX5 receptor from peroxisomes to the cytosol, thereby promoting PEX5 recycling.</text>
</comment>
<keyword evidence="6" id="KW-0812">Transmembrane</keyword>
<accession>A0ABD0Y3Y4</accession>
<evidence type="ECO:0000256" key="5">
    <source>
        <dbReference type="ARBA" id="ARBA00022448"/>
    </source>
</evidence>
<evidence type="ECO:0000256" key="1">
    <source>
        <dbReference type="ARBA" id="ARBA00004585"/>
    </source>
</evidence>
<evidence type="ECO:0000256" key="3">
    <source>
        <dbReference type="ARBA" id="ARBA00008704"/>
    </source>
</evidence>
<evidence type="ECO:0000313" key="19">
    <source>
        <dbReference type="Proteomes" id="UP001558652"/>
    </source>
</evidence>
<dbReference type="PROSITE" id="PS50089">
    <property type="entry name" value="ZF_RING_2"/>
    <property type="match status" value="1"/>
</dbReference>
<keyword evidence="9" id="KW-0862">Zinc</keyword>
<dbReference type="GO" id="GO:0016558">
    <property type="term" value="P:protein import into peroxisome matrix"/>
    <property type="evidence" value="ECO:0007669"/>
    <property type="project" value="UniProtKB-UniRule"/>
</dbReference>
<dbReference type="PIRSF" id="PIRSF038074">
    <property type="entry name" value="Peroxisome_assembly_p12"/>
    <property type="match status" value="1"/>
</dbReference>
<dbReference type="InterPro" id="IPR017375">
    <property type="entry name" value="PEX12"/>
</dbReference>
<keyword evidence="13 15" id="KW-0576">Peroxisome</keyword>
<evidence type="ECO:0000313" key="18">
    <source>
        <dbReference type="EMBL" id="KAL1122125.1"/>
    </source>
</evidence>
<dbReference type="AlphaFoldDB" id="A0ABD0Y3Y4"/>
<keyword evidence="12 15" id="KW-0472">Membrane</keyword>
<feature type="domain" description="RING-type" evidence="17">
    <location>
        <begin position="271"/>
        <end position="310"/>
    </location>
</feature>
<gene>
    <name evidence="18" type="ORF">AAG570_003531</name>
</gene>
<evidence type="ECO:0000256" key="10">
    <source>
        <dbReference type="ARBA" id="ARBA00022927"/>
    </source>
</evidence>
<keyword evidence="11" id="KW-1133">Transmembrane helix</keyword>
<evidence type="ECO:0000256" key="6">
    <source>
        <dbReference type="ARBA" id="ARBA00022692"/>
    </source>
</evidence>
<dbReference type="GO" id="GO:0005778">
    <property type="term" value="C:peroxisomal membrane"/>
    <property type="evidence" value="ECO:0007669"/>
    <property type="project" value="UniProtKB-SubCell"/>
</dbReference>
<dbReference type="InterPro" id="IPR006845">
    <property type="entry name" value="Pex_N"/>
</dbReference>